<feature type="chain" id="PRO_5039498498" description="Solute-binding protein family 5 domain-containing protein" evidence="1">
    <location>
        <begin position="27"/>
        <end position="529"/>
    </location>
</feature>
<accession>A0A923RLT7</accession>
<dbReference type="InterPro" id="IPR000914">
    <property type="entry name" value="SBP_5_dom"/>
</dbReference>
<dbReference type="RefSeq" id="WP_186871919.1">
    <property type="nucleotide sequence ID" value="NZ_JACOOR010000004.1"/>
</dbReference>
<name>A0A923RLT7_9FIRM</name>
<evidence type="ECO:0000256" key="1">
    <source>
        <dbReference type="SAM" id="SignalP"/>
    </source>
</evidence>
<dbReference type="AlphaFoldDB" id="A0A923RLT7"/>
<dbReference type="Gene3D" id="3.40.190.10">
    <property type="entry name" value="Periplasmic binding protein-like II"/>
    <property type="match status" value="1"/>
</dbReference>
<sequence length="529" mass="58555">MLKKNVKKLLALGLAAGMVLGMTACGGEKAAEDTTAAQTEAAEDGKKVMNIGSMGYFAAETMDPANGWDAWYMMYDGTTETLFKLDENITPTENLAVSCESDDYINWTVTLRDDVTFQNGEKMTAEAVKKCFERTYEVNDRAKGQIAIDTLEADGQKLIFHLQHESVNLLNDLCDPLWSVYDSENSNYTDTLYCTGPYIIREFEPYVETVVEKYEGYWGGEPKLDEVHLITISDTEAITMALQNGEIDMGVAMATSTVPVFENDENFVVDAVTTTRANRLYYNMDRELMSDPVIRQAIEMCLDRDGIAAGIYNNMATPCWAIYPDMLPYGGTEGLTLSVDKYDPEGAAALLAADGWKDSDGDGILDKDGKALELKGITFASRKELGQVLELLQSELAAIGVKLNVEVLESTNDVVAAGDYDLDCETGVQAPTGNAQYFINLMLVTGGSSNSSHYSNPELDTLAAELEKTVDTDKRTELVRQMVQMTLDDHAMTVFNHQKMINIYSKNVVNYHTHPSEYYLLDVNTDLVR</sequence>
<dbReference type="InterPro" id="IPR039424">
    <property type="entry name" value="SBP_5"/>
</dbReference>
<evidence type="ECO:0000313" key="4">
    <source>
        <dbReference type="Proteomes" id="UP000649345"/>
    </source>
</evidence>
<evidence type="ECO:0000259" key="2">
    <source>
        <dbReference type="Pfam" id="PF00496"/>
    </source>
</evidence>
<dbReference type="InterPro" id="IPR030678">
    <property type="entry name" value="Peptide/Ni-bd"/>
</dbReference>
<dbReference type="PANTHER" id="PTHR30290:SF81">
    <property type="entry name" value="OLIGOPEPTIDE-BINDING PROTEIN OPPA"/>
    <property type="match status" value="1"/>
</dbReference>
<dbReference type="GO" id="GO:0015833">
    <property type="term" value="P:peptide transport"/>
    <property type="evidence" value="ECO:0007669"/>
    <property type="project" value="TreeGrafter"/>
</dbReference>
<protein>
    <recommendedName>
        <fullName evidence="2">Solute-binding protein family 5 domain-containing protein</fullName>
    </recommendedName>
</protein>
<dbReference type="GO" id="GO:1904680">
    <property type="term" value="F:peptide transmembrane transporter activity"/>
    <property type="evidence" value="ECO:0007669"/>
    <property type="project" value="TreeGrafter"/>
</dbReference>
<dbReference type="PIRSF" id="PIRSF002741">
    <property type="entry name" value="MppA"/>
    <property type="match status" value="1"/>
</dbReference>
<gene>
    <name evidence="3" type="ORF">H8S44_07455</name>
</gene>
<reference evidence="3" key="1">
    <citation type="submission" date="2020-08" db="EMBL/GenBank/DDBJ databases">
        <title>Genome public.</title>
        <authorList>
            <person name="Liu C."/>
            <person name="Sun Q."/>
        </authorList>
    </citation>
    <scope>NUCLEOTIDE SEQUENCE</scope>
    <source>
        <strain evidence="3">NSJ-68</strain>
    </source>
</reference>
<dbReference type="GO" id="GO:0043190">
    <property type="term" value="C:ATP-binding cassette (ABC) transporter complex"/>
    <property type="evidence" value="ECO:0007669"/>
    <property type="project" value="InterPro"/>
</dbReference>
<feature type="signal peptide" evidence="1">
    <location>
        <begin position="1"/>
        <end position="26"/>
    </location>
</feature>
<feature type="domain" description="Solute-binding protein family 5" evidence="2">
    <location>
        <begin position="91"/>
        <end position="448"/>
    </location>
</feature>
<evidence type="ECO:0000313" key="3">
    <source>
        <dbReference type="EMBL" id="MBC5659602.1"/>
    </source>
</evidence>
<dbReference type="SUPFAM" id="SSF53850">
    <property type="entry name" value="Periplasmic binding protein-like II"/>
    <property type="match status" value="1"/>
</dbReference>
<dbReference type="Pfam" id="PF00496">
    <property type="entry name" value="SBP_bac_5"/>
    <property type="match status" value="1"/>
</dbReference>
<keyword evidence="1" id="KW-0732">Signal</keyword>
<keyword evidence="4" id="KW-1185">Reference proteome</keyword>
<dbReference type="Proteomes" id="UP000649345">
    <property type="component" value="Unassembled WGS sequence"/>
</dbReference>
<organism evidence="3 4">
    <name type="scientific">Anaerosacchariphilus hominis</name>
    <dbReference type="NCBI Taxonomy" id="2763017"/>
    <lineage>
        <taxon>Bacteria</taxon>
        <taxon>Bacillati</taxon>
        <taxon>Bacillota</taxon>
        <taxon>Clostridia</taxon>
        <taxon>Lachnospirales</taxon>
        <taxon>Lachnospiraceae</taxon>
        <taxon>Anaerosacchariphilus</taxon>
    </lineage>
</organism>
<dbReference type="PANTHER" id="PTHR30290">
    <property type="entry name" value="PERIPLASMIC BINDING COMPONENT OF ABC TRANSPORTER"/>
    <property type="match status" value="1"/>
</dbReference>
<dbReference type="EMBL" id="JACOOR010000004">
    <property type="protein sequence ID" value="MBC5659602.1"/>
    <property type="molecule type" value="Genomic_DNA"/>
</dbReference>
<dbReference type="PROSITE" id="PS51257">
    <property type="entry name" value="PROKAR_LIPOPROTEIN"/>
    <property type="match status" value="1"/>
</dbReference>
<proteinExistence type="predicted"/>
<dbReference type="Gene3D" id="3.10.105.10">
    <property type="entry name" value="Dipeptide-binding Protein, Domain 3"/>
    <property type="match status" value="1"/>
</dbReference>
<dbReference type="GO" id="GO:0042597">
    <property type="term" value="C:periplasmic space"/>
    <property type="evidence" value="ECO:0007669"/>
    <property type="project" value="UniProtKB-ARBA"/>
</dbReference>
<comment type="caution">
    <text evidence="3">The sequence shown here is derived from an EMBL/GenBank/DDBJ whole genome shotgun (WGS) entry which is preliminary data.</text>
</comment>